<name>A0ABP8JPE8_9MICO</name>
<dbReference type="Proteomes" id="UP001500390">
    <property type="component" value="Unassembled WGS sequence"/>
</dbReference>
<keyword evidence="1" id="KW-1133">Transmembrane helix</keyword>
<comment type="caution">
    <text evidence="2">The sequence shown here is derived from an EMBL/GenBank/DDBJ whole genome shotgun (WGS) entry which is preliminary data.</text>
</comment>
<accession>A0ABP8JPE8</accession>
<dbReference type="Pfam" id="PF19851">
    <property type="entry name" value="DUF6326"/>
    <property type="match status" value="1"/>
</dbReference>
<feature type="transmembrane region" description="Helical" evidence="1">
    <location>
        <begin position="61"/>
        <end position="84"/>
    </location>
</feature>
<feature type="transmembrane region" description="Helical" evidence="1">
    <location>
        <begin position="115"/>
        <end position="135"/>
    </location>
</feature>
<gene>
    <name evidence="2" type="ORF">GCM10023153_14580</name>
</gene>
<sequence length="166" mass="17639">MSTSSPTAALEDLRMPVEARLAAAWTSFMFLYVYVDHLSLYKPGVLDELLAGRVHEFDTGPTFVAMGLTLVAVPILMIVCSMTLPARVNRVANLVVASLYLPITVYNVAGEPMSYAFFYALSIGLEVLLLAYIAWSAWAWPRVAAPAAGAAGAGLPTGKSANSPVG</sequence>
<dbReference type="InterPro" id="IPR046289">
    <property type="entry name" value="DUF6326"/>
</dbReference>
<keyword evidence="3" id="KW-1185">Reference proteome</keyword>
<evidence type="ECO:0000313" key="3">
    <source>
        <dbReference type="Proteomes" id="UP001500390"/>
    </source>
</evidence>
<evidence type="ECO:0000256" key="1">
    <source>
        <dbReference type="SAM" id="Phobius"/>
    </source>
</evidence>
<keyword evidence="1" id="KW-0472">Membrane</keyword>
<feature type="transmembrane region" description="Helical" evidence="1">
    <location>
        <begin position="91"/>
        <end position="109"/>
    </location>
</feature>
<evidence type="ECO:0000313" key="2">
    <source>
        <dbReference type="EMBL" id="GAA4394019.1"/>
    </source>
</evidence>
<proteinExistence type="predicted"/>
<protein>
    <submittedName>
        <fullName evidence="2">Uncharacterized protein</fullName>
    </submittedName>
</protein>
<dbReference type="RefSeq" id="WP_159903643.1">
    <property type="nucleotide sequence ID" value="NZ_BAABFX010000023.1"/>
</dbReference>
<keyword evidence="1" id="KW-0812">Transmembrane</keyword>
<feature type="transmembrane region" description="Helical" evidence="1">
    <location>
        <begin position="21"/>
        <end position="41"/>
    </location>
</feature>
<dbReference type="EMBL" id="BAABFX010000023">
    <property type="protein sequence ID" value="GAA4394019.1"/>
    <property type="molecule type" value="Genomic_DNA"/>
</dbReference>
<reference evidence="3" key="1">
    <citation type="journal article" date="2019" name="Int. J. Syst. Evol. Microbiol.">
        <title>The Global Catalogue of Microorganisms (GCM) 10K type strain sequencing project: providing services to taxonomists for standard genome sequencing and annotation.</title>
        <authorList>
            <consortium name="The Broad Institute Genomics Platform"/>
            <consortium name="The Broad Institute Genome Sequencing Center for Infectious Disease"/>
            <person name="Wu L."/>
            <person name="Ma J."/>
        </authorList>
    </citation>
    <scope>NUCLEOTIDE SEQUENCE [LARGE SCALE GENOMIC DNA]</scope>
    <source>
        <strain evidence="3">JCM 17738</strain>
    </source>
</reference>
<organism evidence="2 3">
    <name type="scientific">Ornithinibacter aureus</name>
    <dbReference type="NCBI Taxonomy" id="622664"/>
    <lineage>
        <taxon>Bacteria</taxon>
        <taxon>Bacillati</taxon>
        <taxon>Actinomycetota</taxon>
        <taxon>Actinomycetes</taxon>
        <taxon>Micrococcales</taxon>
        <taxon>Intrasporangiaceae</taxon>
        <taxon>Ornithinibacter</taxon>
    </lineage>
</organism>